<feature type="transmembrane region" description="Helical" evidence="1">
    <location>
        <begin position="54"/>
        <end position="72"/>
    </location>
</feature>
<evidence type="ECO:0000313" key="3">
    <source>
        <dbReference type="Proteomes" id="UP001055114"/>
    </source>
</evidence>
<reference evidence="2" key="1">
    <citation type="submission" date="2022-01" db="EMBL/GenBank/DDBJ databases">
        <title>Novel bile acid biosynthetic pathways are enriched in the microbiome of centenarians.</title>
        <authorList>
            <person name="Sato Y."/>
            <person name="Atarashi K."/>
            <person name="Plichta R.D."/>
            <person name="Arai Y."/>
            <person name="Sasajima S."/>
            <person name="Kearney M.S."/>
            <person name="Suda W."/>
            <person name="Takeshita K."/>
            <person name="Sasaki T."/>
            <person name="Okamoto S."/>
            <person name="Skelly N.A."/>
            <person name="Okamura Y."/>
            <person name="Vlamakis H."/>
            <person name="Li Y."/>
            <person name="Tanoue T."/>
            <person name="Takei H."/>
            <person name="Nittono H."/>
            <person name="Narushima S."/>
            <person name="Irie J."/>
            <person name="Itoh H."/>
            <person name="Moriya K."/>
            <person name="Sugiura Y."/>
            <person name="Suematsu M."/>
            <person name="Moritoki N."/>
            <person name="Shibata S."/>
            <person name="Littman R.D."/>
            <person name="Fischbach A.M."/>
            <person name="Uwamino Y."/>
            <person name="Inoue T."/>
            <person name="Honda A."/>
            <person name="Hattori M."/>
            <person name="Murai T."/>
            <person name="Xavier J.R."/>
            <person name="Hirose N."/>
            <person name="Honda K."/>
        </authorList>
    </citation>
    <scope>NUCLEOTIDE SEQUENCE</scope>
    <source>
        <strain evidence="2">CE91-St3</strain>
    </source>
</reference>
<accession>A0AA37K480</accession>
<organism evidence="2 3">
    <name type="scientific">Parabacteroides merdae</name>
    <dbReference type="NCBI Taxonomy" id="46503"/>
    <lineage>
        <taxon>Bacteria</taxon>
        <taxon>Pseudomonadati</taxon>
        <taxon>Bacteroidota</taxon>
        <taxon>Bacteroidia</taxon>
        <taxon>Bacteroidales</taxon>
        <taxon>Tannerellaceae</taxon>
        <taxon>Parabacteroides</taxon>
    </lineage>
</organism>
<name>A0AA37K480_9BACT</name>
<dbReference type="EMBL" id="BQNZ01000001">
    <property type="protein sequence ID" value="GKH70937.1"/>
    <property type="molecule type" value="Genomic_DNA"/>
</dbReference>
<protein>
    <recommendedName>
        <fullName evidence="4">DUF3137 domain-containing protein</fullName>
    </recommendedName>
</protein>
<dbReference type="Proteomes" id="UP001055114">
    <property type="component" value="Unassembled WGS sequence"/>
</dbReference>
<proteinExistence type="predicted"/>
<sequence length="318" mass="36786">MNLIEQQSKNLMEAIEKKEAPFKYIPSEIGQLKFCYTNNIKSEPYTKQERNKKLLTWIGGSIAVALLCWLVFNNSPIFDSIVSVVALIVIFKTINNLTNFKGKDYFVGDEGFAVIEFEKDRDNIASKSIHKYDEFSELITGETIKKQNGAYVGTDYFFGFFSKPISNENGSLRVKLILDEGGTHNQEKPKDDQFNEHYTFWKQIEDIWTKRKLGEFLANNLLNGVTFSILHSLGNEEKWYATPYVTISREAIIVNGREYNRETLKNLWFENGNLVIEHINHSKKFFGLVEKGNIEKIPLTNIGNKKLFMLYLQTVIKF</sequence>
<dbReference type="RefSeq" id="WP_244063764.1">
    <property type="nucleotide sequence ID" value="NZ_BQNZ01000001.1"/>
</dbReference>
<keyword evidence="1" id="KW-1133">Transmembrane helix</keyword>
<evidence type="ECO:0008006" key="4">
    <source>
        <dbReference type="Google" id="ProtNLM"/>
    </source>
</evidence>
<evidence type="ECO:0000313" key="2">
    <source>
        <dbReference type="EMBL" id="GKH70937.1"/>
    </source>
</evidence>
<keyword evidence="1" id="KW-0472">Membrane</keyword>
<evidence type="ECO:0000256" key="1">
    <source>
        <dbReference type="SAM" id="Phobius"/>
    </source>
</evidence>
<gene>
    <name evidence="2" type="ORF">CE91St3_08000</name>
</gene>
<feature type="transmembrane region" description="Helical" evidence="1">
    <location>
        <begin position="78"/>
        <end position="94"/>
    </location>
</feature>
<dbReference type="AlphaFoldDB" id="A0AA37K480"/>
<keyword evidence="1" id="KW-0812">Transmembrane</keyword>
<comment type="caution">
    <text evidence="2">The sequence shown here is derived from an EMBL/GenBank/DDBJ whole genome shotgun (WGS) entry which is preliminary data.</text>
</comment>